<dbReference type="Gene3D" id="3.40.630.30">
    <property type="match status" value="1"/>
</dbReference>
<keyword evidence="6" id="KW-0012">Acyltransferase</keyword>
<evidence type="ECO:0000313" key="6">
    <source>
        <dbReference type="EMBL" id="WLR43131.1"/>
    </source>
</evidence>
<dbReference type="Pfam" id="PF13523">
    <property type="entry name" value="Acetyltransf_8"/>
    <property type="match status" value="1"/>
</dbReference>
<dbReference type="PANTHER" id="PTHR31438">
    <property type="entry name" value="LYSINE N-ACYLTRANSFERASE C17G9.06C-RELATED"/>
    <property type="match status" value="1"/>
</dbReference>
<evidence type="ECO:0000313" key="7">
    <source>
        <dbReference type="Proteomes" id="UP001197974"/>
    </source>
</evidence>
<evidence type="ECO:0000256" key="2">
    <source>
        <dbReference type="ARBA" id="ARBA00004924"/>
    </source>
</evidence>
<feature type="domain" description="Acyltransferase MbtK/IucB-like conserved" evidence="5">
    <location>
        <begin position="24"/>
        <end position="71"/>
    </location>
</feature>
<dbReference type="RefSeq" id="WP_306019924.1">
    <property type="nucleotide sequence ID" value="NZ_CP129013.1"/>
</dbReference>
<comment type="function">
    <text evidence="1">Acyltransferase required for the direct transfer of medium- to long-chain fatty acyl moieties from a carrier protein (MbtL) on to the epsilon-amino group of lysine residue in the mycobactin core.</text>
</comment>
<dbReference type="EMBL" id="CP129013">
    <property type="protein sequence ID" value="WLR43131.1"/>
    <property type="molecule type" value="Genomic_DNA"/>
</dbReference>
<dbReference type="Proteomes" id="UP001197974">
    <property type="component" value="Chromosome"/>
</dbReference>
<name>A0ABY9JUP8_9BACI</name>
<keyword evidence="6" id="KW-0808">Transferase</keyword>
<reference evidence="6 7" key="1">
    <citation type="submission" date="2023-06" db="EMBL/GenBank/DDBJ databases">
        <title>Five Gram-positive bacteria isolated from mangrove sediments in Shenzhen, Guangdong, China.</title>
        <authorList>
            <person name="Yu S."/>
            <person name="Zheng W."/>
            <person name="Huang Y."/>
        </authorList>
    </citation>
    <scope>NUCLEOTIDE SEQUENCE [LARGE SCALE GENOMIC DNA]</scope>
    <source>
        <strain evidence="6 7">SaN35-3</strain>
    </source>
</reference>
<protein>
    <recommendedName>
        <fullName evidence="3">Lysine N-acyltransferase MbtK</fullName>
    </recommendedName>
    <alternativeName>
        <fullName evidence="4">Mycobactin synthase protein K</fullName>
    </alternativeName>
</protein>
<evidence type="ECO:0000256" key="4">
    <source>
        <dbReference type="ARBA" id="ARBA00031122"/>
    </source>
</evidence>
<evidence type="ECO:0000256" key="3">
    <source>
        <dbReference type="ARBA" id="ARBA00020586"/>
    </source>
</evidence>
<dbReference type="GO" id="GO:0016746">
    <property type="term" value="F:acyltransferase activity"/>
    <property type="evidence" value="ECO:0007669"/>
    <property type="project" value="UniProtKB-KW"/>
</dbReference>
<dbReference type="InterPro" id="IPR019432">
    <property type="entry name" value="Acyltransferase_MbtK/IucB-like"/>
</dbReference>
<evidence type="ECO:0000259" key="5">
    <source>
        <dbReference type="SMART" id="SM01006"/>
    </source>
</evidence>
<proteinExistence type="predicted"/>
<comment type="pathway">
    <text evidence="2">Siderophore biosynthesis.</text>
</comment>
<sequence length="169" mass="20061">MLETTDHHDIVIYDHELGKVISFRPVDYNRDLHTLHEWMHQRHIAPFWKLDVPLEEFKEYLQKSLQAEHKRIFMGFINDEPVCYVIAYSVMKDPIKDYYDARGTDLGMHLLVGSRKHLNRLEAPVIIRSMILFLLERFSCERIIGEPDIRNRIVIPILTQYGGRGCERN</sequence>
<accession>A0ABY9JUP8</accession>
<dbReference type="InterPro" id="IPR016181">
    <property type="entry name" value="Acyl_CoA_acyltransferase"/>
</dbReference>
<evidence type="ECO:0000256" key="1">
    <source>
        <dbReference type="ARBA" id="ARBA00003818"/>
    </source>
</evidence>
<dbReference type="PANTHER" id="PTHR31438:SF1">
    <property type="entry name" value="LYSINE N-ACYLTRANSFERASE C17G9.06C-RELATED"/>
    <property type="match status" value="1"/>
</dbReference>
<dbReference type="SUPFAM" id="SSF55729">
    <property type="entry name" value="Acyl-CoA N-acyltransferases (Nat)"/>
    <property type="match status" value="1"/>
</dbReference>
<dbReference type="SMART" id="SM01006">
    <property type="entry name" value="AlcB"/>
    <property type="match status" value="1"/>
</dbReference>
<gene>
    <name evidence="6" type="ORF">LC087_02675</name>
</gene>
<keyword evidence="7" id="KW-1185">Reference proteome</keyword>
<organism evidence="6 7">
    <name type="scientific">Bacillus carboniphilus</name>
    <dbReference type="NCBI Taxonomy" id="86663"/>
    <lineage>
        <taxon>Bacteria</taxon>
        <taxon>Bacillati</taxon>
        <taxon>Bacillota</taxon>
        <taxon>Bacilli</taxon>
        <taxon>Bacillales</taxon>
        <taxon>Bacillaceae</taxon>
        <taxon>Bacillus</taxon>
    </lineage>
</organism>